<dbReference type="PANTHER" id="PTHR24192">
    <property type="entry name" value="ANKYRIN REPEAT DOMAIN 40"/>
    <property type="match status" value="1"/>
</dbReference>
<dbReference type="PANTHER" id="PTHR24192:SF3">
    <property type="entry name" value="ANKYRIN REPEAT DOMAIN 40"/>
    <property type="match status" value="1"/>
</dbReference>
<dbReference type="InterPro" id="IPR002110">
    <property type="entry name" value="Ankyrin_rpt"/>
</dbReference>
<name>A0A498S3H1_ACAVI</name>
<dbReference type="SMART" id="SM00248">
    <property type="entry name" value="ANK"/>
    <property type="match status" value="2"/>
</dbReference>
<protein>
    <submittedName>
        <fullName evidence="3">Uncharacterized protein</fullName>
    </submittedName>
</protein>
<evidence type="ECO:0000313" key="3">
    <source>
        <dbReference type="EMBL" id="VBB26366.1"/>
    </source>
</evidence>
<dbReference type="SUPFAM" id="SSF48403">
    <property type="entry name" value="Ankyrin repeat"/>
    <property type="match status" value="1"/>
</dbReference>
<dbReference type="InterPro" id="IPR039195">
    <property type="entry name" value="ANKRD40"/>
</dbReference>
<reference evidence="3 4" key="1">
    <citation type="submission" date="2018-08" db="EMBL/GenBank/DDBJ databases">
        <authorList>
            <person name="Laetsch R D."/>
            <person name="Stevens L."/>
            <person name="Kumar S."/>
            <person name="Blaxter L. M."/>
        </authorList>
    </citation>
    <scope>NUCLEOTIDE SEQUENCE [LARGE SCALE GENOMIC DNA]</scope>
</reference>
<feature type="transmembrane region" description="Helical" evidence="2">
    <location>
        <begin position="388"/>
        <end position="408"/>
    </location>
</feature>
<dbReference type="EMBL" id="UPTC01000097">
    <property type="protein sequence ID" value="VBB26366.1"/>
    <property type="molecule type" value="Genomic_DNA"/>
</dbReference>
<sequence length="410" mass="46058">MAEDENNRIQMDFLEVCSFGDLEQAKEMLKNGKIDRSFQHRGNGWTALHWAARRNHAKIVELLLQTGFDPKLPAKDGKTPLDLVTNEAVKKILMQSVNIGANHEDASVNNEICSYEKLNSWDHTRFLLVRTSIVDGKECFKRIALPGCDSVDVLKLTIERAMEKGEVLEVITLPDQVKIKTEEQVRDLANHQKVEVIFSSTVMNKETICAQKLPSDEIKILHSRCDSTFGEKFANVINEYSNELTSCGRSVDDIISLSDTSNCSNIDDSFSRMKSSDSIPKEQPKMSEVEVTSECFLTAQSSSSITDIVIPCKILTEEMIKLQMLKSATKKDYKSAEAENERETESLLPEVDVNGRIVSNITESNCFAVVQEECNEVISKEVSHKRKFQILLLIGCIVGFGGLTYMLCKK</sequence>
<dbReference type="PROSITE" id="PS50088">
    <property type="entry name" value="ANK_REPEAT"/>
    <property type="match status" value="1"/>
</dbReference>
<dbReference type="Proteomes" id="UP000276991">
    <property type="component" value="Unassembled WGS sequence"/>
</dbReference>
<dbReference type="STRING" id="6277.A0A498S3H1"/>
<keyword evidence="1" id="KW-0040">ANK repeat</keyword>
<proteinExistence type="predicted"/>
<keyword evidence="4" id="KW-1185">Reference proteome</keyword>
<dbReference type="Gene3D" id="1.25.40.20">
    <property type="entry name" value="Ankyrin repeat-containing domain"/>
    <property type="match status" value="1"/>
</dbReference>
<dbReference type="AlphaFoldDB" id="A0A498S3H1"/>
<gene>
    <name evidence="3" type="ORF">NAV_LOCUS1196</name>
</gene>
<dbReference type="Pfam" id="PF12796">
    <property type="entry name" value="Ank_2"/>
    <property type="match status" value="1"/>
</dbReference>
<organism evidence="3 4">
    <name type="scientific">Acanthocheilonema viteae</name>
    <name type="common">Filarial nematode worm</name>
    <name type="synonym">Dipetalonema viteae</name>
    <dbReference type="NCBI Taxonomy" id="6277"/>
    <lineage>
        <taxon>Eukaryota</taxon>
        <taxon>Metazoa</taxon>
        <taxon>Ecdysozoa</taxon>
        <taxon>Nematoda</taxon>
        <taxon>Chromadorea</taxon>
        <taxon>Rhabditida</taxon>
        <taxon>Spirurina</taxon>
        <taxon>Spiruromorpha</taxon>
        <taxon>Filarioidea</taxon>
        <taxon>Onchocercidae</taxon>
        <taxon>Acanthocheilonema</taxon>
    </lineage>
</organism>
<accession>A0A498S3H1</accession>
<dbReference type="PROSITE" id="PS50297">
    <property type="entry name" value="ANK_REP_REGION"/>
    <property type="match status" value="1"/>
</dbReference>
<dbReference type="InterPro" id="IPR036770">
    <property type="entry name" value="Ankyrin_rpt-contain_sf"/>
</dbReference>
<keyword evidence="2" id="KW-0472">Membrane</keyword>
<evidence type="ECO:0000256" key="1">
    <source>
        <dbReference type="PROSITE-ProRule" id="PRU00023"/>
    </source>
</evidence>
<evidence type="ECO:0000313" key="4">
    <source>
        <dbReference type="Proteomes" id="UP000276991"/>
    </source>
</evidence>
<feature type="repeat" description="ANK" evidence="1">
    <location>
        <begin position="43"/>
        <end position="75"/>
    </location>
</feature>
<keyword evidence="2" id="KW-1133">Transmembrane helix</keyword>
<keyword evidence="2" id="KW-0812">Transmembrane</keyword>
<evidence type="ECO:0000256" key="2">
    <source>
        <dbReference type="SAM" id="Phobius"/>
    </source>
</evidence>
<dbReference type="OrthoDB" id="194358at2759"/>